<evidence type="ECO:0000256" key="1">
    <source>
        <dbReference type="SAM" id="MobiDB-lite"/>
    </source>
</evidence>
<accession>A0ABR3FAQ6</accession>
<keyword evidence="4" id="KW-1185">Reference proteome</keyword>
<dbReference type="Gene3D" id="1.10.10.60">
    <property type="entry name" value="Homeodomain-like"/>
    <property type="match status" value="1"/>
</dbReference>
<dbReference type="SUPFAM" id="SSF46689">
    <property type="entry name" value="Homeodomain-like"/>
    <property type="match status" value="1"/>
</dbReference>
<dbReference type="EMBL" id="JBAHYK010000635">
    <property type="protein sequence ID" value="KAL0572387.1"/>
    <property type="molecule type" value="Genomic_DNA"/>
</dbReference>
<feature type="region of interest" description="Disordered" evidence="1">
    <location>
        <begin position="1"/>
        <end position="27"/>
    </location>
</feature>
<evidence type="ECO:0000259" key="2">
    <source>
        <dbReference type="Pfam" id="PF00249"/>
    </source>
</evidence>
<sequence length="98" mass="11101">MSLRLAIARSRQTVRSPRPVETAKSGKWREDEDLRLRQGVQRYGDDWCMIAVKSVRTRTASRKLRLSACVVNTPHPAFLTQNAAEGGPAFGLLKKIWH</sequence>
<dbReference type="InterPro" id="IPR009057">
    <property type="entry name" value="Homeodomain-like_sf"/>
</dbReference>
<comment type="caution">
    <text evidence="3">The sequence shown here is derived from an EMBL/GenBank/DDBJ whole genome shotgun (WGS) entry which is preliminary data.</text>
</comment>
<dbReference type="CDD" id="cd00167">
    <property type="entry name" value="SANT"/>
    <property type="match status" value="1"/>
</dbReference>
<evidence type="ECO:0000313" key="3">
    <source>
        <dbReference type="EMBL" id="KAL0572387.1"/>
    </source>
</evidence>
<reference evidence="3 4" key="1">
    <citation type="submission" date="2024-02" db="EMBL/GenBank/DDBJ databases">
        <title>A draft genome for the cacao thread blight pathogen Marasmius crinis-equi.</title>
        <authorList>
            <person name="Cohen S.P."/>
            <person name="Baruah I.K."/>
            <person name="Amoako-Attah I."/>
            <person name="Bukari Y."/>
            <person name="Meinhardt L.W."/>
            <person name="Bailey B.A."/>
        </authorList>
    </citation>
    <scope>NUCLEOTIDE SEQUENCE [LARGE SCALE GENOMIC DNA]</scope>
    <source>
        <strain evidence="3 4">GH-76</strain>
    </source>
</reference>
<dbReference type="Proteomes" id="UP001465976">
    <property type="component" value="Unassembled WGS sequence"/>
</dbReference>
<gene>
    <name evidence="3" type="ORF">V5O48_009579</name>
</gene>
<feature type="domain" description="Myb-like" evidence="2">
    <location>
        <begin position="26"/>
        <end position="59"/>
    </location>
</feature>
<proteinExistence type="predicted"/>
<protein>
    <recommendedName>
        <fullName evidence="2">Myb-like domain-containing protein</fullName>
    </recommendedName>
</protein>
<dbReference type="InterPro" id="IPR001005">
    <property type="entry name" value="SANT/Myb"/>
</dbReference>
<organism evidence="3 4">
    <name type="scientific">Marasmius crinis-equi</name>
    <dbReference type="NCBI Taxonomy" id="585013"/>
    <lineage>
        <taxon>Eukaryota</taxon>
        <taxon>Fungi</taxon>
        <taxon>Dikarya</taxon>
        <taxon>Basidiomycota</taxon>
        <taxon>Agaricomycotina</taxon>
        <taxon>Agaricomycetes</taxon>
        <taxon>Agaricomycetidae</taxon>
        <taxon>Agaricales</taxon>
        <taxon>Marasmiineae</taxon>
        <taxon>Marasmiaceae</taxon>
        <taxon>Marasmius</taxon>
    </lineage>
</organism>
<name>A0ABR3FAQ6_9AGAR</name>
<evidence type="ECO:0000313" key="4">
    <source>
        <dbReference type="Proteomes" id="UP001465976"/>
    </source>
</evidence>
<dbReference type="Pfam" id="PF00249">
    <property type="entry name" value="Myb_DNA-binding"/>
    <property type="match status" value="1"/>
</dbReference>